<dbReference type="Proteomes" id="UP000327157">
    <property type="component" value="Unassembled WGS sequence"/>
</dbReference>
<evidence type="ECO:0000313" key="8">
    <source>
        <dbReference type="EMBL" id="KAB2634248.1"/>
    </source>
</evidence>
<evidence type="ECO:0000256" key="5">
    <source>
        <dbReference type="ARBA" id="ARBA00076740"/>
    </source>
</evidence>
<evidence type="ECO:0000256" key="1">
    <source>
        <dbReference type="ARBA" id="ARBA00022723"/>
    </source>
</evidence>
<proteinExistence type="inferred from homology"/>
<dbReference type="OrthoDB" id="288590at2759"/>
<comment type="similarity">
    <text evidence="6">Belongs to the iron/ascorbate-dependent oxidoreductase family.</text>
</comment>
<dbReference type="AlphaFoldDB" id="A0A5N5I3C1"/>
<dbReference type="GO" id="GO:0051213">
    <property type="term" value="F:dioxygenase activity"/>
    <property type="evidence" value="ECO:0007669"/>
    <property type="project" value="UniProtKB-KW"/>
</dbReference>
<feature type="domain" description="Fe2OG dioxygenase" evidence="7">
    <location>
        <begin position="256"/>
        <end position="359"/>
    </location>
</feature>
<dbReference type="EMBL" id="SMOL01000081">
    <property type="protein sequence ID" value="KAB2634248.1"/>
    <property type="molecule type" value="Genomic_DNA"/>
</dbReference>
<dbReference type="FunFam" id="2.60.120.330:FF:000017">
    <property type="entry name" value="2-oxoglutarate-dependent dioxygenase DAO"/>
    <property type="match status" value="1"/>
</dbReference>
<gene>
    <name evidence="8" type="ORF">D8674_042769</name>
</gene>
<evidence type="ECO:0000256" key="3">
    <source>
        <dbReference type="ARBA" id="ARBA00054658"/>
    </source>
</evidence>
<dbReference type="Pfam" id="PF14226">
    <property type="entry name" value="DIOX_N"/>
    <property type="match status" value="1"/>
</dbReference>
<reference evidence="8 9" key="2">
    <citation type="submission" date="2019-11" db="EMBL/GenBank/DDBJ databases">
        <title>A de novo genome assembly of a pear dwarfing rootstock.</title>
        <authorList>
            <person name="Wang F."/>
            <person name="Wang J."/>
            <person name="Li S."/>
            <person name="Zhang Y."/>
            <person name="Fang M."/>
            <person name="Ma L."/>
            <person name="Zhao Y."/>
            <person name="Jiang S."/>
        </authorList>
    </citation>
    <scope>NUCLEOTIDE SEQUENCE [LARGE SCALE GENOMIC DNA]</scope>
    <source>
        <strain evidence="8">S2</strain>
        <tissue evidence="8">Leaf</tissue>
    </source>
</reference>
<dbReference type="Pfam" id="PF03171">
    <property type="entry name" value="2OG-FeII_Oxy"/>
    <property type="match status" value="2"/>
</dbReference>
<accession>A0A5N5I3C1</accession>
<dbReference type="InterPro" id="IPR026992">
    <property type="entry name" value="DIOX_N"/>
</dbReference>
<dbReference type="PANTHER" id="PTHR47990">
    <property type="entry name" value="2-OXOGLUTARATE (2OG) AND FE(II)-DEPENDENT OXYGENASE SUPERFAMILY PROTEIN-RELATED"/>
    <property type="match status" value="1"/>
</dbReference>
<dbReference type="InterPro" id="IPR005123">
    <property type="entry name" value="Oxoglu/Fe-dep_dioxygenase_dom"/>
</dbReference>
<dbReference type="InterPro" id="IPR044861">
    <property type="entry name" value="IPNS-like_FE2OG_OXY"/>
</dbReference>
<evidence type="ECO:0000256" key="6">
    <source>
        <dbReference type="RuleBase" id="RU003682"/>
    </source>
</evidence>
<keyword evidence="6" id="KW-0560">Oxidoreductase</keyword>
<dbReference type="InterPro" id="IPR027443">
    <property type="entry name" value="IPNS-like_sf"/>
</dbReference>
<dbReference type="InterPro" id="IPR050231">
    <property type="entry name" value="Iron_ascorbate_oxido_reductase"/>
</dbReference>
<evidence type="ECO:0000313" key="9">
    <source>
        <dbReference type="Proteomes" id="UP000327157"/>
    </source>
</evidence>
<comment type="caution">
    <text evidence="8">The sequence shown here is derived from an EMBL/GenBank/DDBJ whole genome shotgun (WGS) entry which is preliminary data.</text>
</comment>
<dbReference type="GO" id="GO:0046872">
    <property type="term" value="F:metal ion binding"/>
    <property type="evidence" value="ECO:0007669"/>
    <property type="project" value="UniProtKB-KW"/>
</dbReference>
<sequence>MSRDVLEKYAQATCEPQVVDIGKKLAEGLGSIQEHIDSRFLTILQEDDDVGGLEVMNKSGAFVPVHPCPGTPFVNLGDFTQAWSSGRLYNVRHTVKQAREAPPELVDSDHPRLYVPFVYEYLRVKAEEYRKLREASETWGCFRLVNYMIPPALMSEMKSVVRSLLDLPMEIKKQNKDGITGSGYQAPSIDNPIFESLGFYDLGSRQALDSFCSQLNASSYQREVIEKYAQAVCEQIVDMGQKLAESLGLADNDYLKGWPCQFRINKYTFTSKSVGSTGLRLHTDSGFLALLQDDEIVGGLEVMDKSGTFVAVDPCPGTLLVNLGDVAQAWSNGRLCNVKHRVQFREARIRVSIASFQRGPDEGAVVEAPPELVDSEHPRLYVPFTYEDYRKLRFSANLHAGEALALVRTSP</sequence>
<keyword evidence="1 6" id="KW-0479">Metal-binding</keyword>
<reference evidence="8 9" key="1">
    <citation type="submission" date="2019-09" db="EMBL/GenBank/DDBJ databases">
        <authorList>
            <person name="Ou C."/>
        </authorList>
    </citation>
    <scope>NUCLEOTIDE SEQUENCE [LARGE SCALE GENOMIC DNA]</scope>
    <source>
        <strain evidence="8">S2</strain>
        <tissue evidence="8">Leaf</tissue>
    </source>
</reference>
<evidence type="ECO:0000259" key="7">
    <source>
        <dbReference type="PROSITE" id="PS51471"/>
    </source>
</evidence>
<name>A0A5N5I3C1_9ROSA</name>
<organism evidence="8 9">
    <name type="scientific">Pyrus ussuriensis x Pyrus communis</name>
    <dbReference type="NCBI Taxonomy" id="2448454"/>
    <lineage>
        <taxon>Eukaryota</taxon>
        <taxon>Viridiplantae</taxon>
        <taxon>Streptophyta</taxon>
        <taxon>Embryophyta</taxon>
        <taxon>Tracheophyta</taxon>
        <taxon>Spermatophyta</taxon>
        <taxon>Magnoliopsida</taxon>
        <taxon>eudicotyledons</taxon>
        <taxon>Gunneridae</taxon>
        <taxon>Pentapetalae</taxon>
        <taxon>rosids</taxon>
        <taxon>fabids</taxon>
        <taxon>Rosales</taxon>
        <taxon>Rosaceae</taxon>
        <taxon>Amygdaloideae</taxon>
        <taxon>Maleae</taxon>
        <taxon>Pyrus</taxon>
    </lineage>
</organism>
<dbReference type="PROSITE" id="PS51471">
    <property type="entry name" value="FE2OG_OXY"/>
    <property type="match status" value="1"/>
</dbReference>
<comment type="function">
    <text evidence="3">2-oxoglutarate-dependent dioxygenase essential for auxin catabolism and maintenance of auxin homeostasis in reproductive organs. Catalyzes the irreversible oxidation of indole-3-acetic acid (IAA) to the biologically inactive 2-oxoindole-3-acetic acid (OxIAA).</text>
</comment>
<protein>
    <recommendedName>
        <fullName evidence="4">2-oxoglutarate-dependent dioxygenase DAO</fullName>
    </recommendedName>
    <alternativeName>
        <fullName evidence="5">Protein DIOXYGENASE FOR AUXIN OXIDATION</fullName>
    </alternativeName>
</protein>
<evidence type="ECO:0000256" key="2">
    <source>
        <dbReference type="ARBA" id="ARBA00023004"/>
    </source>
</evidence>
<keyword evidence="9" id="KW-1185">Reference proteome</keyword>
<dbReference type="SUPFAM" id="SSF51197">
    <property type="entry name" value="Clavaminate synthase-like"/>
    <property type="match status" value="2"/>
</dbReference>
<keyword evidence="2 6" id="KW-0408">Iron</keyword>
<keyword evidence="8" id="KW-0223">Dioxygenase</keyword>
<dbReference type="Gene3D" id="2.60.120.330">
    <property type="entry name" value="B-lactam Antibiotic, Isopenicillin N Synthase, Chain"/>
    <property type="match status" value="2"/>
</dbReference>
<evidence type="ECO:0000256" key="4">
    <source>
        <dbReference type="ARBA" id="ARBA00074102"/>
    </source>
</evidence>